<organism evidence="3 4">
    <name type="scientific">Candidatus Segetimicrobium genomatis</name>
    <dbReference type="NCBI Taxonomy" id="2569760"/>
    <lineage>
        <taxon>Bacteria</taxon>
        <taxon>Bacillati</taxon>
        <taxon>Candidatus Sysuimicrobiota</taxon>
        <taxon>Candidatus Sysuimicrobiia</taxon>
        <taxon>Candidatus Sysuimicrobiales</taxon>
        <taxon>Candidatus Segetimicrobiaceae</taxon>
        <taxon>Candidatus Segetimicrobium</taxon>
    </lineage>
</organism>
<protein>
    <submittedName>
        <fullName evidence="3">Transporter substrate-binding domain-containing protein</fullName>
    </submittedName>
</protein>
<proteinExistence type="predicted"/>
<evidence type="ECO:0000313" key="3">
    <source>
        <dbReference type="EMBL" id="TMI82489.1"/>
    </source>
</evidence>
<reference evidence="3 4" key="1">
    <citation type="journal article" date="2019" name="Nat. Microbiol.">
        <title>Mediterranean grassland soil C-N compound turnover is dependent on rainfall and depth, and is mediated by genomically divergent microorganisms.</title>
        <authorList>
            <person name="Diamond S."/>
            <person name="Andeer P.F."/>
            <person name="Li Z."/>
            <person name="Crits-Christoph A."/>
            <person name="Burstein D."/>
            <person name="Anantharaman K."/>
            <person name="Lane K.R."/>
            <person name="Thomas B.C."/>
            <person name="Pan C."/>
            <person name="Northen T.R."/>
            <person name="Banfield J.F."/>
        </authorList>
    </citation>
    <scope>NUCLEOTIDE SEQUENCE [LARGE SCALE GENOMIC DNA]</scope>
    <source>
        <strain evidence="3">NP_7</strain>
    </source>
</reference>
<dbReference type="PANTHER" id="PTHR35936">
    <property type="entry name" value="MEMBRANE-BOUND LYTIC MUREIN TRANSGLYCOSYLASE F"/>
    <property type="match status" value="1"/>
</dbReference>
<dbReference type="Proteomes" id="UP000320048">
    <property type="component" value="Unassembled WGS sequence"/>
</dbReference>
<gene>
    <name evidence="3" type="ORF">E6H04_04650</name>
</gene>
<dbReference type="EMBL" id="VBAO01000123">
    <property type="protein sequence ID" value="TMI82489.1"/>
    <property type="molecule type" value="Genomic_DNA"/>
</dbReference>
<dbReference type="AlphaFoldDB" id="A0A537JG16"/>
<evidence type="ECO:0000256" key="1">
    <source>
        <dbReference type="ARBA" id="ARBA00022729"/>
    </source>
</evidence>
<accession>A0A537JG16</accession>
<sequence length="283" mass="31450">MAMFTKSRSTWMHVAIEIVLLSVVVMLLTGRTQMAIGQGQEQSLLKEIHDKGELRVGFALAEPSQFKDPTTGEWKGIAVDIMSDWAKVLGVKFVPVDTSWDAMIPGLLAKKYDFASSLNRRPQRALVVTYSDSFIVDRAVFAVDTRKSQAKTWAELNKPAATICAVLSTAEDSALSTVSPAAKITRLPDENECRLALQGGRANAFFDDVNGQAQYAAKNLWVRLIVPDPPILLQGAGFAIRKGYAYDDMQALDIQVQHWLNEGLMTQANNRYNVVDWNPFTRR</sequence>
<dbReference type="InterPro" id="IPR001638">
    <property type="entry name" value="Solute-binding_3/MltF_N"/>
</dbReference>
<dbReference type="SMART" id="SM00062">
    <property type="entry name" value="PBPb"/>
    <property type="match status" value="1"/>
</dbReference>
<evidence type="ECO:0000259" key="2">
    <source>
        <dbReference type="SMART" id="SM00062"/>
    </source>
</evidence>
<dbReference type="Gene3D" id="3.40.190.10">
    <property type="entry name" value="Periplasmic binding protein-like II"/>
    <property type="match status" value="2"/>
</dbReference>
<dbReference type="Pfam" id="PF00497">
    <property type="entry name" value="SBP_bac_3"/>
    <property type="match status" value="1"/>
</dbReference>
<comment type="caution">
    <text evidence="3">The sequence shown here is derived from an EMBL/GenBank/DDBJ whole genome shotgun (WGS) entry which is preliminary data.</text>
</comment>
<dbReference type="PANTHER" id="PTHR35936:SF17">
    <property type="entry name" value="ARGININE-BINDING EXTRACELLULAR PROTEIN ARTP"/>
    <property type="match status" value="1"/>
</dbReference>
<name>A0A537JG16_9BACT</name>
<evidence type="ECO:0000313" key="4">
    <source>
        <dbReference type="Proteomes" id="UP000320048"/>
    </source>
</evidence>
<feature type="domain" description="Solute-binding protein family 3/N-terminal" evidence="2">
    <location>
        <begin position="53"/>
        <end position="263"/>
    </location>
</feature>
<dbReference type="SUPFAM" id="SSF53850">
    <property type="entry name" value="Periplasmic binding protein-like II"/>
    <property type="match status" value="1"/>
</dbReference>
<keyword evidence="1" id="KW-0732">Signal</keyword>